<gene>
    <name evidence="2" type="ORF">GCM10009831_05890</name>
</gene>
<accession>A0ABP4U7Q1</accession>
<dbReference type="Pfam" id="PF14012">
    <property type="entry name" value="DUF4229"/>
    <property type="match status" value="1"/>
</dbReference>
<keyword evidence="1" id="KW-1133">Transmembrane helix</keyword>
<protein>
    <recommendedName>
        <fullName evidence="4">DUF4229 domain-containing protein</fullName>
    </recommendedName>
</protein>
<evidence type="ECO:0008006" key="4">
    <source>
        <dbReference type="Google" id="ProtNLM"/>
    </source>
</evidence>
<keyword evidence="1" id="KW-0472">Membrane</keyword>
<name>A0ABP4U7Q1_9ACTN</name>
<feature type="transmembrane region" description="Helical" evidence="1">
    <location>
        <begin position="34"/>
        <end position="54"/>
    </location>
</feature>
<organism evidence="2 3">
    <name type="scientific">Dietzia cercidiphylli</name>
    <dbReference type="NCBI Taxonomy" id="498199"/>
    <lineage>
        <taxon>Bacteria</taxon>
        <taxon>Bacillati</taxon>
        <taxon>Actinomycetota</taxon>
        <taxon>Actinomycetes</taxon>
        <taxon>Mycobacteriales</taxon>
        <taxon>Dietziaceae</taxon>
        <taxon>Dietzia</taxon>
    </lineage>
</organism>
<keyword evidence="1" id="KW-0812">Transmembrane</keyword>
<reference evidence="3" key="1">
    <citation type="journal article" date="2019" name="Int. J. Syst. Evol. Microbiol.">
        <title>The Global Catalogue of Microorganisms (GCM) 10K type strain sequencing project: providing services to taxonomists for standard genome sequencing and annotation.</title>
        <authorList>
            <consortium name="The Broad Institute Genomics Platform"/>
            <consortium name="The Broad Institute Genome Sequencing Center for Infectious Disease"/>
            <person name="Wu L."/>
            <person name="Ma J."/>
        </authorList>
    </citation>
    <scope>NUCLEOTIDE SEQUENCE [LARGE SCALE GENOMIC DNA]</scope>
    <source>
        <strain evidence="3">JCM 16002</strain>
    </source>
</reference>
<dbReference type="InterPro" id="IPR025323">
    <property type="entry name" value="DUF4229"/>
</dbReference>
<proteinExistence type="predicted"/>
<comment type="caution">
    <text evidence="2">The sequence shown here is derived from an EMBL/GenBank/DDBJ whole genome shotgun (WGS) entry which is preliminary data.</text>
</comment>
<feature type="transmembrane region" description="Helical" evidence="1">
    <location>
        <begin position="60"/>
        <end position="79"/>
    </location>
</feature>
<sequence length="111" mass="12240">MFMSERDESAIPAQVTTGTRPGARLARNMMFYTVLRLLMVVALTLVIIGIGRLAGVDVPVLVAAILSVVVALPLSMILFTRLRAEINSDISAVDADRRAKREDLRRRMDEA</sequence>
<keyword evidence="3" id="KW-1185">Reference proteome</keyword>
<evidence type="ECO:0000313" key="2">
    <source>
        <dbReference type="EMBL" id="GAA1700198.1"/>
    </source>
</evidence>
<dbReference type="EMBL" id="BAAAQG010000003">
    <property type="protein sequence ID" value="GAA1700198.1"/>
    <property type="molecule type" value="Genomic_DNA"/>
</dbReference>
<evidence type="ECO:0000313" key="3">
    <source>
        <dbReference type="Proteomes" id="UP001500383"/>
    </source>
</evidence>
<dbReference type="Proteomes" id="UP001500383">
    <property type="component" value="Unassembled WGS sequence"/>
</dbReference>
<evidence type="ECO:0000256" key="1">
    <source>
        <dbReference type="SAM" id="Phobius"/>
    </source>
</evidence>